<feature type="region of interest" description="Disordered" evidence="1">
    <location>
        <begin position="680"/>
        <end position="707"/>
    </location>
</feature>
<accession>A0AAW1RSB1</accession>
<feature type="compositionally biased region" description="Polar residues" evidence="1">
    <location>
        <begin position="950"/>
        <end position="963"/>
    </location>
</feature>
<evidence type="ECO:0000313" key="3">
    <source>
        <dbReference type="Proteomes" id="UP001438707"/>
    </source>
</evidence>
<comment type="caution">
    <text evidence="2">The sequence shown here is derived from an EMBL/GenBank/DDBJ whole genome shotgun (WGS) entry which is preliminary data.</text>
</comment>
<feature type="compositionally biased region" description="Polar residues" evidence="1">
    <location>
        <begin position="511"/>
        <end position="520"/>
    </location>
</feature>
<feature type="region of interest" description="Disordered" evidence="1">
    <location>
        <begin position="1415"/>
        <end position="1491"/>
    </location>
</feature>
<feature type="region of interest" description="Disordered" evidence="1">
    <location>
        <begin position="1039"/>
        <end position="1061"/>
    </location>
</feature>
<feature type="region of interest" description="Disordered" evidence="1">
    <location>
        <begin position="467"/>
        <end position="533"/>
    </location>
</feature>
<name>A0AAW1RSB1_9CHLO</name>
<dbReference type="EMBL" id="JALJOS010000007">
    <property type="protein sequence ID" value="KAK9836589.1"/>
    <property type="molecule type" value="Genomic_DNA"/>
</dbReference>
<gene>
    <name evidence="2" type="ORF">WJX74_003822</name>
</gene>
<feature type="region of interest" description="Disordered" evidence="1">
    <location>
        <begin position="622"/>
        <end position="658"/>
    </location>
</feature>
<feature type="compositionally biased region" description="Basic and acidic residues" evidence="1">
    <location>
        <begin position="641"/>
        <end position="658"/>
    </location>
</feature>
<evidence type="ECO:0000313" key="2">
    <source>
        <dbReference type="EMBL" id="KAK9836589.1"/>
    </source>
</evidence>
<proteinExistence type="predicted"/>
<sequence>MHRSEAMLQKQGAIIQAMHSQWSSGNLHAPSNGQTQQYAAESAEKASAAIQDAMQEVLEQRLWPLEALLEQATASHGDIGEVLRALEALHDLPRAGTLTMNAIVQLLSEVEHIRGVERRRSPSLASEEESRQAETRSLAAAPTQIQGDTSGAAASEACMHDTASTSLDGMGDSMCPSSPSWATTIPDGCSNAATGQDDEESVRAVVGGPKPDNSSPAGATPNNLSSQGHWAAGVVPERKQQAQELLSQTAACSSLKLSRRDVLSQASSRFEADLPAVHSDNQMIMELGYSLPLGAAAPAEQSQPAAEDRAQHTLAKSVDMPEGSLGELRHVADGGTATKVGPTFLQAAPAQETIPAAEAPVQRTASCPQSPLEDIPRAVRAMSKAICDSKVGGILGLTLQQKASAAEQSPLSTGPLVLHTMACPHDSFIEATVNESKLRPSSGAQNAKAADARQACAVLPARAALGGSEASGPQAAASVASGTDKRPKKAGNRHECNSAAEVQHQHAQEVFSDSNMGTQSRHGHHEELEIEEQTTSRMVGIFEWPDSSSDATIREHVLEFVKNIGELEALEIGLDRWKSPCIICTFSTSHAARSAISARQLRRLNGLTPHVASWAAEDFASDHPPRSLLAPSSAAATRPEVPADKNSANHDQRDLTEHSKDELKLLNACKVAKAALLRGPPDPVEGHRDHLHAPLNNSMPTAESEPPAIKLAKRPTGRLVMNRSQTMQQPCVNQSRWDSLKCATPAALPLPLPGHSSTDNLPLIAPIQQGLHQQEVPFSVEQQPHCQPVDPTTNMLHSAASDLPISQALEPPSGPDVIVPAASSRLPGPSTASTHEALVSQPVGPQPSVKQPQISVQPDSFSMQYLPLLTQTPSSKQQASRNSGLWPSMSNWTKPLPPAMCPAPPLVQTAAEPEAKLAAKPVVASYKSLFSHCHTAQKLASLHQQALSDAVPTGQSSLESMSGDTGGPASLPHFTISPSAAIKPLAAGPRQDHQLASSLLPYSKLPLAPVSGSEPQLQPPSQDCSACDVLPALALHADQEAGQTSGQTVGPEAQPTANGFSNESNMSFKLCMAAPGSGTLLQDVGTDVQTASAMQWQADRRSRCRDADQDEASSPKRPCRGLIRADGSASAADGWRVWPPLPISAPVIPGLDTSTQPSARADVQSATAPADEVGPQHLPDHTHSICPAGKLSGGRISNLQPEELESVAAADKQAVGPSDPCVRQFAAMVHPVESQLRNQGCQGPPEQLYDRNKWQHMLQLNTSDTTNDGTGICRDMRAQEPTAVGTATDMSTITRQWALSAATPLPGPPLPMPVLPAAKFPQPPSNPWVPRRDSEIAAPWAWAPPPGPILRPYTGPPGPAMPQSICREEVPPSWPAAPNPDLTNVHAGPGGTHHMPHMSSFGFAMALPDDHTVQAGSGSHVILPSRPARGCVRQPRGSCEHGRHRTSTVRPPGLQQRVDSGPQRPKKSRGLYKSKIMMNSYAPHMPSQPGS</sequence>
<keyword evidence="3" id="KW-1185">Reference proteome</keyword>
<feature type="compositionally biased region" description="Polar residues" evidence="1">
    <location>
        <begin position="212"/>
        <end position="228"/>
    </location>
</feature>
<feature type="region of interest" description="Disordered" evidence="1">
    <location>
        <begin position="116"/>
        <end position="158"/>
    </location>
</feature>
<feature type="compositionally biased region" description="Basic and acidic residues" evidence="1">
    <location>
        <begin position="1098"/>
        <end position="1107"/>
    </location>
</feature>
<evidence type="ECO:0000256" key="1">
    <source>
        <dbReference type="SAM" id="MobiDB-lite"/>
    </source>
</evidence>
<dbReference type="Proteomes" id="UP001438707">
    <property type="component" value="Unassembled WGS sequence"/>
</dbReference>
<reference evidence="2 3" key="1">
    <citation type="journal article" date="2024" name="Nat. Commun.">
        <title>Phylogenomics reveals the evolutionary origins of lichenization in chlorophyte algae.</title>
        <authorList>
            <person name="Puginier C."/>
            <person name="Libourel C."/>
            <person name="Otte J."/>
            <person name="Skaloud P."/>
            <person name="Haon M."/>
            <person name="Grisel S."/>
            <person name="Petersen M."/>
            <person name="Berrin J.G."/>
            <person name="Delaux P.M."/>
            <person name="Dal Grande F."/>
            <person name="Keller J."/>
        </authorList>
    </citation>
    <scope>NUCLEOTIDE SEQUENCE [LARGE SCALE GENOMIC DNA]</scope>
    <source>
        <strain evidence="2 3">SAG 2145</strain>
    </source>
</reference>
<feature type="region of interest" description="Disordered" evidence="1">
    <location>
        <begin position="186"/>
        <end position="228"/>
    </location>
</feature>
<feature type="compositionally biased region" description="Low complexity" evidence="1">
    <location>
        <begin position="626"/>
        <end position="639"/>
    </location>
</feature>
<feature type="region of interest" description="Disordered" evidence="1">
    <location>
        <begin position="950"/>
        <end position="974"/>
    </location>
</feature>
<organism evidence="2 3">
    <name type="scientific">Apatococcus lobatus</name>
    <dbReference type="NCBI Taxonomy" id="904363"/>
    <lineage>
        <taxon>Eukaryota</taxon>
        <taxon>Viridiplantae</taxon>
        <taxon>Chlorophyta</taxon>
        <taxon>core chlorophytes</taxon>
        <taxon>Trebouxiophyceae</taxon>
        <taxon>Chlorellales</taxon>
        <taxon>Chlorellaceae</taxon>
        <taxon>Apatococcus</taxon>
    </lineage>
</organism>
<feature type="region of interest" description="Disordered" evidence="1">
    <location>
        <begin position="1097"/>
        <end position="1121"/>
    </location>
</feature>
<protein>
    <submittedName>
        <fullName evidence="2">Uncharacterized protein</fullName>
    </submittedName>
</protein>
<feature type="region of interest" description="Disordered" evidence="1">
    <location>
        <begin position="825"/>
        <end position="853"/>
    </location>
</feature>